<reference evidence="3 4" key="1">
    <citation type="journal article" date="2017" name="PLoS Biol.">
        <title>The sea cucumber genome provides insights into morphological evolution and visceral regeneration.</title>
        <authorList>
            <person name="Zhang X."/>
            <person name="Sun L."/>
            <person name="Yuan J."/>
            <person name="Sun Y."/>
            <person name="Gao Y."/>
            <person name="Zhang L."/>
            <person name="Li S."/>
            <person name="Dai H."/>
            <person name="Hamel J.F."/>
            <person name="Liu C."/>
            <person name="Yu Y."/>
            <person name="Liu S."/>
            <person name="Lin W."/>
            <person name="Guo K."/>
            <person name="Jin S."/>
            <person name="Xu P."/>
            <person name="Storey K.B."/>
            <person name="Huan P."/>
            <person name="Zhang T."/>
            <person name="Zhou Y."/>
            <person name="Zhang J."/>
            <person name="Lin C."/>
            <person name="Li X."/>
            <person name="Xing L."/>
            <person name="Huo D."/>
            <person name="Sun M."/>
            <person name="Wang L."/>
            <person name="Mercier A."/>
            <person name="Li F."/>
            <person name="Yang H."/>
            <person name="Xiang J."/>
        </authorList>
    </citation>
    <scope>NUCLEOTIDE SEQUENCE [LARGE SCALE GENOMIC DNA]</scope>
    <source>
        <strain evidence="3">Shaxun</strain>
        <tissue evidence="3">Muscle</tissue>
    </source>
</reference>
<feature type="domain" description="Deleted in lung and esophageal cancer protein 1 Ig-like" evidence="2">
    <location>
        <begin position="322"/>
        <end position="421"/>
    </location>
</feature>
<dbReference type="InterPro" id="IPR013783">
    <property type="entry name" value="Ig-like_fold"/>
</dbReference>
<evidence type="ECO:0000259" key="2">
    <source>
        <dbReference type="Pfam" id="PF23277"/>
    </source>
</evidence>
<organism evidence="3 4">
    <name type="scientific">Stichopus japonicus</name>
    <name type="common">Sea cucumber</name>
    <dbReference type="NCBI Taxonomy" id="307972"/>
    <lineage>
        <taxon>Eukaryota</taxon>
        <taxon>Metazoa</taxon>
        <taxon>Echinodermata</taxon>
        <taxon>Eleutherozoa</taxon>
        <taxon>Echinozoa</taxon>
        <taxon>Holothuroidea</taxon>
        <taxon>Aspidochirotacea</taxon>
        <taxon>Aspidochirotida</taxon>
        <taxon>Stichopodidae</taxon>
        <taxon>Apostichopus</taxon>
    </lineage>
</organism>
<dbReference type="InterPro" id="IPR059041">
    <property type="entry name" value="Ig_DLEC1_1"/>
</dbReference>
<dbReference type="STRING" id="307972.A0A2G8K4F3"/>
<comment type="caution">
    <text evidence="3">The sequence shown here is derived from an EMBL/GenBank/DDBJ whole genome shotgun (WGS) entry which is preliminary data.</text>
</comment>
<accession>A0A2G8K4F3</accession>
<dbReference type="PANTHER" id="PTHR46348">
    <property type="entry name" value="DELETED IN LUNG AND ESOPHAGEAL CANCER PROTEIN 1"/>
    <property type="match status" value="1"/>
</dbReference>
<dbReference type="Proteomes" id="UP000230750">
    <property type="component" value="Unassembled WGS sequence"/>
</dbReference>
<name>A0A2G8K4F3_STIJA</name>
<dbReference type="GO" id="GO:0005737">
    <property type="term" value="C:cytoplasm"/>
    <property type="evidence" value="ECO:0007669"/>
    <property type="project" value="TreeGrafter"/>
</dbReference>
<protein>
    <submittedName>
        <fullName evidence="3">Putative deleted in lung and esophageal cance r protein 1-like</fullName>
    </submittedName>
</protein>
<dbReference type="Gene3D" id="2.60.40.10">
    <property type="entry name" value="Immunoglobulins"/>
    <property type="match status" value="8"/>
</dbReference>
<dbReference type="GO" id="GO:0005929">
    <property type="term" value="C:cilium"/>
    <property type="evidence" value="ECO:0007669"/>
    <property type="project" value="TreeGrafter"/>
</dbReference>
<dbReference type="OrthoDB" id="2115465at2759"/>
<proteinExistence type="predicted"/>
<dbReference type="GO" id="GO:0008285">
    <property type="term" value="P:negative regulation of cell population proliferation"/>
    <property type="evidence" value="ECO:0007669"/>
    <property type="project" value="InterPro"/>
</dbReference>
<keyword evidence="4" id="KW-1185">Reference proteome</keyword>
<evidence type="ECO:0000313" key="3">
    <source>
        <dbReference type="EMBL" id="PIK42884.1"/>
    </source>
</evidence>
<gene>
    <name evidence="3" type="ORF">BSL78_20270</name>
</gene>
<feature type="region of interest" description="Disordered" evidence="1">
    <location>
        <begin position="237"/>
        <end position="256"/>
    </location>
</feature>
<dbReference type="GO" id="GO:0015631">
    <property type="term" value="F:tubulin binding"/>
    <property type="evidence" value="ECO:0007669"/>
    <property type="project" value="TreeGrafter"/>
</dbReference>
<evidence type="ECO:0000256" key="1">
    <source>
        <dbReference type="SAM" id="MobiDB-lite"/>
    </source>
</evidence>
<evidence type="ECO:0000313" key="4">
    <source>
        <dbReference type="Proteomes" id="UP000230750"/>
    </source>
</evidence>
<dbReference type="EMBL" id="MRZV01000896">
    <property type="protein sequence ID" value="PIK42884.1"/>
    <property type="molecule type" value="Genomic_DNA"/>
</dbReference>
<dbReference type="InterPro" id="IPR033304">
    <property type="entry name" value="DLEC1"/>
</dbReference>
<dbReference type="PANTHER" id="PTHR46348:SF1">
    <property type="entry name" value="DELETED IN LUNG AND ESOPHAGEAL CANCER PROTEIN 1"/>
    <property type="match status" value="1"/>
</dbReference>
<sequence length="1701" mass="188271">MRIRPRNLQCGAGKIGGAVALSVIITDFIDLRHFIDKYMTTKLGKLQHEEPPMFLQRPSSGSSQDVTHILASTFRDLFTRDFVEQESVRNLNKSRSGDESYHEKYVEELRKVQVERERRMAEAAMLERHIMQARARSMAEDEKELNEAAKECDLYHDLGLPPVQSSFKHCLDSDLLRKHGLIVPEDFSTQEPPLAHAPKAGIQPHYAEATETSTKRVLSADKEHAQLRMDHPWKLKRWPGQNRRKNKENWQETLTPEERELHRKDLTMVYKKTDFLRNPRHRPPSQTEGKRSLIKANTVSHVLSGAKTTVTDTSKNEPSVVFIATPSQIVFSKYQVGHVYEATLNLKNVSAASRPLRVLPPKTQYFAIGLGKFPGEQGIVAPGMSCQYNIRFMPDSLMDFEDELKVQTQSSQPVVVQLQGKGCPPVLSLPSSCIDCGYCLTGGDVTREFVVKNEGGSGRFCVMPRDCWPATSFKSVSAGDKTELPPFLIQPAMFELQAGHAISLYITFSPRSASVFEKTVTIVCDNCHVKHFTIKGEGQSAGVFLKSVTGGETPPLLGDLRDITAQHHIKFKPVNPLTMETKHIVIQNTTNVELPYFWQCYRPIPVNPRPEVDDQSEDTTNQLNIADRQLDGSMVFHINPDRGTLAPGGKTKATVCFAPPAIGSYSSVLHLILEDIPTSPSNDSTLQEVCTTTPSKRPSQTQASLVCDTTALELEVRGECEEFNIVVHPYAIIVPGQILVSTTVRKPLMMTNYSQYPAFFKWETLSDCDIVEIQPTQGQIPGRSTIDLEVTVTAGRVGPLEETVLCHIENQTAPVFLKLQASVKGPAIVIDTPSIDFGLVQFGNSASVDLVIRNESQVAAKYRIGESQEFNVRLPATGEIHSELIFSKREGELGPLASETIPVTFRPLSCRRVDSVIECIVEDGTDCFVPVKADVQRPQACLLSSIIALQEVYRGVPTQHQVVLINQTLLPAKFDWQKPIGSQATSCHMTFEPSSGDLKPHEELKISVTLVADLVGQVNRLLVPCKVEGMVQPVVLSVSGEVKGLKVTYNTSNEAHQSIKSDNGGVTEEEIAIDFGSEVDIGSSPSRFVHIKNHTAIEASYNISVEHFVAGKPPTPPESSRKVNSPKRRGLLTATANLSDPKSKSSNQLQADYTKAILRENKGLAFIVEPAAGTLKPFDTLTVKVTLFCDMWGNYSDNIICTISDLVPMVIPVRVTVIGCPLKFQMATLEGQIPVVRFGTHVCGVPAVQRPLKVINNSPYGLRVDWRLFNLQEGDPTILDLIVNIGNPFPLLDENGREIEPAEVDYKTPQNTPKDVDETASESTFAQSQRAMDCNLLSHITEELELEAERKDKMGKLVTVILAEHEGNPANGPFSVNKSQLIIPARSHASIVTYFTPDVKYLPSLEVTDCVGYALGYVSLADDTASHPSQYVERAEMFEVEPLRLDFTANMKPAILKIETSEEDGMIYRTAASSLLRPTADSPQWSLNLSHSPSIEATLTNATQTPLKFQLIAPEPFFLANLDPVPKRPGESRAKRRPFAMFEVDEMVMLPSQKNVECCIQVDSRSNNYCPRESGGHSRGQGGHRECLSVSGDGERRLHIRRNLDICYNNGTIQKLPLYAVVTLPSLVITPELLDFGICLVGQQRSLEVTVTNITASATFWKAFLCSQDPVDDNDLEVFSISPAVGYLEAHVTHVSHSKPS</sequence>
<dbReference type="Pfam" id="PF23316">
    <property type="entry name" value="Ig_DLEC1_6th"/>
    <property type="match status" value="1"/>
</dbReference>
<dbReference type="Pfam" id="PF23277">
    <property type="entry name" value="Ig_Dlec1_1"/>
    <property type="match status" value="1"/>
</dbReference>
<feature type="compositionally biased region" description="Basic residues" evidence="1">
    <location>
        <begin position="237"/>
        <end position="246"/>
    </location>
</feature>